<name>A0A845QE44_9HYPH</name>
<dbReference type="AlphaFoldDB" id="A0A845QE44"/>
<keyword evidence="6 7" id="KW-0472">Membrane</keyword>
<organism evidence="8 9">
    <name type="scientific">Pyruvatibacter mobilis</name>
    <dbReference type="NCBI Taxonomy" id="1712261"/>
    <lineage>
        <taxon>Bacteria</taxon>
        <taxon>Pseudomonadati</taxon>
        <taxon>Pseudomonadota</taxon>
        <taxon>Alphaproteobacteria</taxon>
        <taxon>Hyphomicrobiales</taxon>
        <taxon>Parvibaculaceae</taxon>
        <taxon>Pyruvatibacter</taxon>
    </lineage>
</organism>
<reference evidence="8 9" key="1">
    <citation type="journal article" date="2016" name="Int. J. Syst. Evol. Microbiol.">
        <title>Pyruvatibacter mobilis gen. nov., sp. nov., a marine bacterium from the culture broth of Picochlorum sp. 122.</title>
        <authorList>
            <person name="Wang G."/>
            <person name="Tang M."/>
            <person name="Wu H."/>
            <person name="Dai S."/>
            <person name="Li T."/>
            <person name="Chen C."/>
            <person name="He H."/>
            <person name="Fan J."/>
            <person name="Xiang W."/>
            <person name="Li X."/>
        </authorList>
    </citation>
    <scope>NUCLEOTIDE SEQUENCE [LARGE SCALE GENOMIC DNA]</scope>
    <source>
        <strain evidence="8 9">GYP-11</strain>
    </source>
</reference>
<comment type="similarity">
    <text evidence="2">Belongs to the DoxX family.</text>
</comment>
<accession>A0A845QE44</accession>
<dbReference type="Proteomes" id="UP000470384">
    <property type="component" value="Unassembled WGS sequence"/>
</dbReference>
<evidence type="ECO:0000256" key="3">
    <source>
        <dbReference type="ARBA" id="ARBA00022475"/>
    </source>
</evidence>
<dbReference type="RefSeq" id="WP_160588935.1">
    <property type="nucleotide sequence ID" value="NZ_BMHN01000001.1"/>
</dbReference>
<comment type="caution">
    <text evidence="8">The sequence shown here is derived from an EMBL/GenBank/DDBJ whole genome shotgun (WGS) entry which is preliminary data.</text>
</comment>
<comment type="subcellular location">
    <subcellularLocation>
        <location evidence="1">Cell membrane</location>
        <topology evidence="1">Multi-pass membrane protein</topology>
    </subcellularLocation>
</comment>
<evidence type="ECO:0000256" key="5">
    <source>
        <dbReference type="ARBA" id="ARBA00022989"/>
    </source>
</evidence>
<proteinExistence type="inferred from homology"/>
<dbReference type="PANTHER" id="PTHR33452:SF1">
    <property type="entry name" value="INNER MEMBRANE PROTEIN YPHA-RELATED"/>
    <property type="match status" value="1"/>
</dbReference>
<protein>
    <submittedName>
        <fullName evidence="8">DoxX family membrane protein</fullName>
    </submittedName>
</protein>
<evidence type="ECO:0000313" key="8">
    <source>
        <dbReference type="EMBL" id="NBG96945.1"/>
    </source>
</evidence>
<evidence type="ECO:0000256" key="2">
    <source>
        <dbReference type="ARBA" id="ARBA00006679"/>
    </source>
</evidence>
<dbReference type="InterPro" id="IPR032808">
    <property type="entry name" value="DoxX"/>
</dbReference>
<evidence type="ECO:0000256" key="4">
    <source>
        <dbReference type="ARBA" id="ARBA00022692"/>
    </source>
</evidence>
<evidence type="ECO:0000256" key="1">
    <source>
        <dbReference type="ARBA" id="ARBA00004651"/>
    </source>
</evidence>
<evidence type="ECO:0000313" key="9">
    <source>
        <dbReference type="Proteomes" id="UP000470384"/>
    </source>
</evidence>
<dbReference type="PANTHER" id="PTHR33452">
    <property type="entry name" value="OXIDOREDUCTASE CATD-RELATED"/>
    <property type="match status" value="1"/>
</dbReference>
<dbReference type="GeneID" id="300654211"/>
<keyword evidence="5 7" id="KW-1133">Transmembrane helix</keyword>
<dbReference type="EMBL" id="WXYQ01000012">
    <property type="protein sequence ID" value="NBG96945.1"/>
    <property type="molecule type" value="Genomic_DNA"/>
</dbReference>
<evidence type="ECO:0000256" key="6">
    <source>
        <dbReference type="ARBA" id="ARBA00023136"/>
    </source>
</evidence>
<feature type="transmembrane region" description="Helical" evidence="7">
    <location>
        <begin position="84"/>
        <end position="105"/>
    </location>
</feature>
<feature type="transmembrane region" description="Helical" evidence="7">
    <location>
        <begin position="117"/>
        <end position="136"/>
    </location>
</feature>
<sequence length="150" mass="15350">MLTRFLDQTTLDTATAPLAATLLRLTLGTAFLAHGLLKVLVFTPAGTVAFFESQGFPGITAYAVILAELAGGAALILGLHTRAVALALIPVLAGAALVHLPNGWVFSNPGGGWEFPVFWIAANAVQALLGDGAYALRSPLAGRTASAAAR</sequence>
<feature type="transmembrane region" description="Helical" evidence="7">
    <location>
        <begin position="21"/>
        <end position="43"/>
    </location>
</feature>
<dbReference type="GO" id="GO:0005886">
    <property type="term" value="C:plasma membrane"/>
    <property type="evidence" value="ECO:0007669"/>
    <property type="project" value="UniProtKB-SubCell"/>
</dbReference>
<dbReference type="InterPro" id="IPR051907">
    <property type="entry name" value="DoxX-like_oxidoreductase"/>
</dbReference>
<feature type="transmembrane region" description="Helical" evidence="7">
    <location>
        <begin position="55"/>
        <end position="77"/>
    </location>
</feature>
<evidence type="ECO:0000256" key="7">
    <source>
        <dbReference type="SAM" id="Phobius"/>
    </source>
</evidence>
<gene>
    <name evidence="8" type="ORF">GTQ45_14495</name>
</gene>
<keyword evidence="4 7" id="KW-0812">Transmembrane</keyword>
<keyword evidence="9" id="KW-1185">Reference proteome</keyword>
<keyword evidence="3" id="KW-1003">Cell membrane</keyword>
<dbReference type="OrthoDB" id="5382961at2"/>
<dbReference type="Pfam" id="PF07681">
    <property type="entry name" value="DoxX"/>
    <property type="match status" value="1"/>
</dbReference>